<dbReference type="PANTHER" id="PTHR30561">
    <property type="entry name" value="SMR FAMILY PROTON-DEPENDENT DRUG EFFLUX TRANSPORTER SUGE"/>
    <property type="match status" value="1"/>
</dbReference>
<proteinExistence type="inferred from homology"/>
<keyword evidence="3 12" id="KW-1003">Cell membrane</keyword>
<reference evidence="13 14" key="1">
    <citation type="submission" date="2012-02" db="EMBL/GenBank/DDBJ databases">
        <title>Whole genome shotgun sequence of Escherichia hermannii NBRC 105704.</title>
        <authorList>
            <person name="Yoshida I."/>
            <person name="Hosoyama A."/>
            <person name="Tsuchikane K."/>
            <person name="Katsumata H."/>
            <person name="Yamazaki S."/>
            <person name="Fujita N."/>
        </authorList>
    </citation>
    <scope>NUCLEOTIDE SEQUENCE [LARGE SCALE GENOMIC DNA]</scope>
    <source>
        <strain evidence="13 14">NBRC 105704</strain>
    </source>
</reference>
<name>H5UY44_ATLHE</name>
<gene>
    <name evidence="12 13" type="primary">arnF</name>
    <name evidence="13" type="ORF">EH105704_01_08370</name>
</gene>
<comment type="subcellular location">
    <subcellularLocation>
        <location evidence="12">Cell inner membrane</location>
        <topology evidence="12">Multi-pass membrane protein</topology>
    </subcellularLocation>
    <subcellularLocation>
        <location evidence="1">Cell membrane</location>
        <topology evidence="1">Multi-pass membrane protein</topology>
    </subcellularLocation>
</comment>
<evidence type="ECO:0000256" key="12">
    <source>
        <dbReference type="HAMAP-Rule" id="MF_00538"/>
    </source>
</evidence>
<dbReference type="UniPathway" id="UPA00030"/>
<sequence>MKGYFFAAASVALVSVAQLLLRWAMMHLPAFDGAGLNVLLAAPLPSAALAGGLIAYGLSMVCWLCALHYLPLSRAYPLLSLSYVLVWAGALLLPSFHEVFRWSSAAGIGLILLGLLCVNAPSRKK</sequence>
<comment type="similarity">
    <text evidence="12">Belongs to the ArnF family.</text>
</comment>
<evidence type="ECO:0000313" key="14">
    <source>
        <dbReference type="Proteomes" id="UP000010297"/>
    </source>
</evidence>
<dbReference type="eggNOG" id="COG2076">
    <property type="taxonomic scope" value="Bacteria"/>
</dbReference>
<dbReference type="GO" id="GO:0009103">
    <property type="term" value="P:lipopolysaccharide biosynthetic process"/>
    <property type="evidence" value="ECO:0007669"/>
    <property type="project" value="UniProtKB-UniRule"/>
</dbReference>
<dbReference type="SUPFAM" id="SSF103481">
    <property type="entry name" value="Multidrug resistance efflux transporter EmrE"/>
    <property type="match status" value="1"/>
</dbReference>
<dbReference type="InterPro" id="IPR000390">
    <property type="entry name" value="Small_drug/metabolite_transptr"/>
</dbReference>
<organism evidence="13 14">
    <name type="scientific">Atlantibacter hermannii NBRC 105704</name>
    <dbReference type="NCBI Taxonomy" id="1115512"/>
    <lineage>
        <taxon>Bacteria</taxon>
        <taxon>Pseudomonadati</taxon>
        <taxon>Pseudomonadota</taxon>
        <taxon>Gammaproteobacteria</taxon>
        <taxon>Enterobacterales</taxon>
        <taxon>Enterobacteriaceae</taxon>
        <taxon>Atlantibacter</taxon>
    </lineage>
</organism>
<keyword evidence="5 12" id="KW-0997">Cell inner membrane</keyword>
<dbReference type="InterPro" id="IPR022832">
    <property type="entry name" value="Flippase_ArnF"/>
</dbReference>
<feature type="transmembrane region" description="Helical" evidence="12">
    <location>
        <begin position="46"/>
        <end position="66"/>
    </location>
</feature>
<evidence type="ECO:0000256" key="10">
    <source>
        <dbReference type="ARBA" id="ARBA00023098"/>
    </source>
</evidence>
<dbReference type="PANTHER" id="PTHR30561:SF9">
    <property type="entry name" value="4-AMINO-4-DEOXY-L-ARABINOSE-PHOSPHOUNDECAPRENOL FLIPPASE SUBUNIT ARNF-RELATED"/>
    <property type="match status" value="1"/>
</dbReference>
<keyword evidence="6 12" id="KW-0441">Lipid A biosynthesis</keyword>
<dbReference type="Gene3D" id="1.10.3730.20">
    <property type="match status" value="1"/>
</dbReference>
<evidence type="ECO:0000256" key="11">
    <source>
        <dbReference type="ARBA" id="ARBA00023136"/>
    </source>
</evidence>
<keyword evidence="11 12" id="KW-0472">Membrane</keyword>
<dbReference type="InterPro" id="IPR037185">
    <property type="entry name" value="EmrE-like"/>
</dbReference>
<evidence type="ECO:0000256" key="3">
    <source>
        <dbReference type="ARBA" id="ARBA00022475"/>
    </source>
</evidence>
<accession>H5UY44</accession>
<keyword evidence="10 12" id="KW-0443">Lipid metabolism</keyword>
<dbReference type="RefSeq" id="WP_002463589.1">
    <property type="nucleotide sequence ID" value="NZ_BAFF01000001.1"/>
</dbReference>
<keyword evidence="2 12" id="KW-0813">Transport</keyword>
<evidence type="ECO:0000256" key="8">
    <source>
        <dbReference type="ARBA" id="ARBA00022985"/>
    </source>
</evidence>
<feature type="transmembrane region" description="Helical" evidence="12">
    <location>
        <begin position="78"/>
        <end position="96"/>
    </location>
</feature>
<evidence type="ECO:0000256" key="5">
    <source>
        <dbReference type="ARBA" id="ARBA00022519"/>
    </source>
</evidence>
<evidence type="ECO:0000256" key="6">
    <source>
        <dbReference type="ARBA" id="ARBA00022556"/>
    </source>
</evidence>
<comment type="pathway">
    <text evidence="12">Bacterial outer membrane biogenesis; lipopolysaccharide biosynthesis.</text>
</comment>
<dbReference type="GO" id="GO:0009245">
    <property type="term" value="P:lipid A biosynthetic process"/>
    <property type="evidence" value="ECO:0007669"/>
    <property type="project" value="UniProtKB-UniRule"/>
</dbReference>
<evidence type="ECO:0000313" key="13">
    <source>
        <dbReference type="EMBL" id="GAB50825.1"/>
    </source>
</evidence>
<dbReference type="GO" id="GO:0005886">
    <property type="term" value="C:plasma membrane"/>
    <property type="evidence" value="ECO:0007669"/>
    <property type="project" value="UniProtKB-SubCell"/>
</dbReference>
<dbReference type="AlphaFoldDB" id="H5UY44"/>
<dbReference type="GO" id="GO:1901505">
    <property type="term" value="F:carbohydrate derivative transmembrane transporter activity"/>
    <property type="evidence" value="ECO:0007669"/>
    <property type="project" value="InterPro"/>
</dbReference>
<dbReference type="HAMAP" id="MF_00538">
    <property type="entry name" value="Flippase_ArnF"/>
    <property type="match status" value="1"/>
</dbReference>
<keyword evidence="8 12" id="KW-0448">Lipopolysaccharide biosynthesis</keyword>
<comment type="caution">
    <text evidence="12">Lacks conserved residue(s) required for the propagation of feature annotation.</text>
</comment>
<keyword evidence="7 12" id="KW-0812">Transmembrane</keyword>
<evidence type="ECO:0000256" key="2">
    <source>
        <dbReference type="ARBA" id="ARBA00022448"/>
    </source>
</evidence>
<evidence type="ECO:0000256" key="7">
    <source>
        <dbReference type="ARBA" id="ARBA00022692"/>
    </source>
</evidence>
<evidence type="ECO:0000256" key="9">
    <source>
        <dbReference type="ARBA" id="ARBA00022989"/>
    </source>
</evidence>
<dbReference type="NCBIfam" id="NF002816">
    <property type="entry name" value="PRK02971.1-2"/>
    <property type="match status" value="1"/>
</dbReference>
<keyword evidence="4 12" id="KW-0444">Lipid biosynthesis</keyword>
<protein>
    <recommendedName>
        <fullName evidence="12">Probable 4-amino-4-deoxy-L-arabinose-phosphoundecaprenol flippase subunit ArnF</fullName>
        <shortName evidence="12">L-Ara4N-phosphoundecaprenol flippase subunit ArnF</shortName>
    </recommendedName>
    <alternativeName>
        <fullName evidence="12">Undecaprenyl phosphate-aminoarabinose flippase subunit ArnF</fullName>
    </alternativeName>
</protein>
<dbReference type="EMBL" id="BAFF01000001">
    <property type="protein sequence ID" value="GAB50825.1"/>
    <property type="molecule type" value="Genomic_DNA"/>
</dbReference>
<comment type="subunit">
    <text evidence="12">Heterodimer of ArnE and ArnF.</text>
</comment>
<dbReference type="GeneID" id="92829474"/>
<feature type="transmembrane region" description="Helical" evidence="12">
    <location>
        <begin position="102"/>
        <end position="120"/>
    </location>
</feature>
<keyword evidence="9 12" id="KW-1133">Transmembrane helix</keyword>
<evidence type="ECO:0000256" key="4">
    <source>
        <dbReference type="ARBA" id="ARBA00022516"/>
    </source>
</evidence>
<comment type="caution">
    <text evidence="13">The sequence shown here is derived from an EMBL/GenBank/DDBJ whole genome shotgun (WGS) entry which is preliminary data.</text>
</comment>
<evidence type="ECO:0000256" key="1">
    <source>
        <dbReference type="ARBA" id="ARBA00004651"/>
    </source>
</evidence>
<comment type="function">
    <text evidence="12">Translocates 4-amino-4-deoxy-L-arabinose-phosphoundecaprenol (alpha-L-Ara4N-phosphoundecaprenol) from the cytoplasmic to the periplasmic side of the inner membrane.</text>
</comment>
<dbReference type="Proteomes" id="UP000010297">
    <property type="component" value="Unassembled WGS sequence"/>
</dbReference>
<keyword evidence="14" id="KW-1185">Reference proteome</keyword>